<proteinExistence type="predicted"/>
<evidence type="ECO:0000256" key="1">
    <source>
        <dbReference type="SAM" id="Phobius"/>
    </source>
</evidence>
<feature type="transmembrane region" description="Helical" evidence="1">
    <location>
        <begin position="38"/>
        <end position="63"/>
    </location>
</feature>
<dbReference type="EMBL" id="MN642089">
    <property type="protein sequence ID" value="QGH72056.1"/>
    <property type="molecule type" value="Genomic_DNA"/>
</dbReference>
<evidence type="ECO:0000313" key="2">
    <source>
        <dbReference type="EMBL" id="QGH72056.1"/>
    </source>
</evidence>
<reference evidence="2 3" key="1">
    <citation type="submission" date="2019-11" db="EMBL/GenBank/DDBJ databases">
        <authorList>
            <person name="Lewis R."/>
            <person name="Clooney A.G."/>
            <person name="Stockdale S.R."/>
            <person name="Buttimer C."/>
            <person name="Draper L.A."/>
            <person name="Ross R.P."/>
            <person name="Hill C."/>
        </authorList>
    </citation>
    <scope>NUCLEOTIDE SEQUENCE [LARGE SCALE GENOMIC DNA]</scope>
</reference>
<keyword evidence="1" id="KW-0472">Membrane</keyword>
<accession>A0A6B7ZF03</accession>
<feature type="transmembrane region" description="Helical" evidence="1">
    <location>
        <begin position="5"/>
        <end position="26"/>
    </location>
</feature>
<evidence type="ECO:0000313" key="3">
    <source>
        <dbReference type="Proteomes" id="UP000464669"/>
    </source>
</evidence>
<keyword evidence="3" id="KW-1185">Reference proteome</keyword>
<gene>
    <name evidence="2" type="ORF">N1M2_193</name>
</gene>
<keyword evidence="1" id="KW-1133">Transmembrane helix</keyword>
<name>A0A6B7ZF03_9CAUD</name>
<organism evidence="2 3">
    <name type="scientific">Klebsiella phage N1M2</name>
    <dbReference type="NCBI Taxonomy" id="2664939"/>
    <lineage>
        <taxon>Viruses</taxon>
        <taxon>Duplodnaviria</taxon>
        <taxon>Heunggongvirae</taxon>
        <taxon>Uroviricota</taxon>
        <taxon>Caudoviricetes</taxon>
        <taxon>Chimalliviridae</taxon>
        <taxon>Nimduovirus</taxon>
        <taxon>Nimduovirus N1M2</taxon>
    </lineage>
</organism>
<dbReference type="Proteomes" id="UP000464669">
    <property type="component" value="Segment"/>
</dbReference>
<keyword evidence="1" id="KW-0812">Transmembrane</keyword>
<protein>
    <submittedName>
        <fullName evidence="2">Uncharacterized protein</fullName>
    </submittedName>
</protein>
<sequence>MGCGIYILIGLWVLGNYFWCFGTAQSNPTTKIKFINTLISIGLILLWPFFYLWLGCVIIYDYIQHLKTKKKKVRLYTCIGKGGRYKCYGETIGAGTSKGESVVIYQDIDSKKLFHRTRDDFDKRMKLLDK</sequence>